<gene>
    <name evidence="2" type="ORF">CSAL01_06792</name>
</gene>
<dbReference type="EMBL" id="JFFI01002670">
    <property type="protein sequence ID" value="KXH27431.1"/>
    <property type="molecule type" value="Genomic_DNA"/>
</dbReference>
<dbReference type="AlphaFoldDB" id="A0A135RUQ9"/>
<sequence length="180" mass="20192">MGQFSRAYSPVANRLEAQGTHKTVGANPSMHHLLDMGLLLRHDRRGIRLPSFPSKTPKPRHAKHTIWTTEVINTVPTTLVCSNSIPIPRLRRTTILPRPYSSEFCDDISEDKPTFMAVPPRNEEKLHGQEPDLPSLTSAHQAIGKRRLAVNLTQDRDGEETFDTTQSHPFLNATPSSVKE</sequence>
<dbReference type="Proteomes" id="UP000070121">
    <property type="component" value="Unassembled WGS sequence"/>
</dbReference>
<keyword evidence="3" id="KW-1185">Reference proteome</keyword>
<accession>A0A135RUQ9</accession>
<reference evidence="2 3" key="1">
    <citation type="submission" date="2014-02" db="EMBL/GenBank/DDBJ databases">
        <title>The genome sequence of Colletotrichum salicis CBS 607.94.</title>
        <authorList>
            <person name="Baroncelli R."/>
            <person name="Thon M.R."/>
        </authorList>
    </citation>
    <scope>NUCLEOTIDE SEQUENCE [LARGE SCALE GENOMIC DNA]</scope>
    <source>
        <strain evidence="2 3">CBS 607.94</strain>
    </source>
</reference>
<feature type="region of interest" description="Disordered" evidence="1">
    <location>
        <begin position="150"/>
        <end position="180"/>
    </location>
</feature>
<comment type="caution">
    <text evidence="2">The sequence shown here is derived from an EMBL/GenBank/DDBJ whole genome shotgun (WGS) entry which is preliminary data.</text>
</comment>
<feature type="compositionally biased region" description="Polar residues" evidence="1">
    <location>
        <begin position="163"/>
        <end position="180"/>
    </location>
</feature>
<evidence type="ECO:0000256" key="1">
    <source>
        <dbReference type="SAM" id="MobiDB-lite"/>
    </source>
</evidence>
<organism evidence="2 3">
    <name type="scientific">Colletotrichum salicis</name>
    <dbReference type="NCBI Taxonomy" id="1209931"/>
    <lineage>
        <taxon>Eukaryota</taxon>
        <taxon>Fungi</taxon>
        <taxon>Dikarya</taxon>
        <taxon>Ascomycota</taxon>
        <taxon>Pezizomycotina</taxon>
        <taxon>Sordariomycetes</taxon>
        <taxon>Hypocreomycetidae</taxon>
        <taxon>Glomerellales</taxon>
        <taxon>Glomerellaceae</taxon>
        <taxon>Colletotrichum</taxon>
        <taxon>Colletotrichum acutatum species complex</taxon>
    </lineage>
</organism>
<evidence type="ECO:0000313" key="2">
    <source>
        <dbReference type="EMBL" id="KXH27431.1"/>
    </source>
</evidence>
<protein>
    <submittedName>
        <fullName evidence="2">Uncharacterized protein</fullName>
    </submittedName>
</protein>
<name>A0A135RUQ9_9PEZI</name>
<evidence type="ECO:0000313" key="3">
    <source>
        <dbReference type="Proteomes" id="UP000070121"/>
    </source>
</evidence>
<proteinExistence type="predicted"/>